<protein>
    <submittedName>
        <fullName evidence="2">Uncharacterized protein</fullName>
    </submittedName>
</protein>
<accession>A0A932HVW1</accession>
<reference evidence="2" key="1">
    <citation type="submission" date="2020-07" db="EMBL/GenBank/DDBJ databases">
        <title>Huge and variable diversity of episymbiotic CPR bacteria and DPANN archaea in groundwater ecosystems.</title>
        <authorList>
            <person name="He C.Y."/>
            <person name="Keren R."/>
            <person name="Whittaker M."/>
            <person name="Farag I.F."/>
            <person name="Doudna J."/>
            <person name="Cate J.H.D."/>
            <person name="Banfield J.F."/>
        </authorList>
    </citation>
    <scope>NUCLEOTIDE SEQUENCE</scope>
    <source>
        <strain evidence="2">NC_groundwater_763_Ag_S-0.2um_68_21</strain>
    </source>
</reference>
<evidence type="ECO:0000256" key="1">
    <source>
        <dbReference type="SAM" id="MobiDB-lite"/>
    </source>
</evidence>
<evidence type="ECO:0000313" key="2">
    <source>
        <dbReference type="EMBL" id="MBI3126202.1"/>
    </source>
</evidence>
<evidence type="ECO:0000313" key="3">
    <source>
        <dbReference type="Proteomes" id="UP000782312"/>
    </source>
</evidence>
<gene>
    <name evidence="2" type="ORF">HYZ11_01185</name>
</gene>
<comment type="caution">
    <text evidence="2">The sequence shown here is derived from an EMBL/GenBank/DDBJ whole genome shotgun (WGS) entry which is preliminary data.</text>
</comment>
<feature type="region of interest" description="Disordered" evidence="1">
    <location>
        <begin position="1"/>
        <end position="72"/>
    </location>
</feature>
<dbReference type="EMBL" id="JACPUR010000001">
    <property type="protein sequence ID" value="MBI3126202.1"/>
    <property type="molecule type" value="Genomic_DNA"/>
</dbReference>
<sequence>MASRVELQTAPPPRARPQASVPPPQPKAEAAPAPVKTQQNAPQAPVRNTAPASVPAPEQAVEVRGKRVNTTA</sequence>
<name>A0A932HVW1_UNCTE</name>
<feature type="compositionally biased region" description="Pro residues" evidence="1">
    <location>
        <begin position="10"/>
        <end position="26"/>
    </location>
</feature>
<dbReference type="AlphaFoldDB" id="A0A932HVW1"/>
<organism evidence="2 3">
    <name type="scientific">Tectimicrobiota bacterium</name>
    <dbReference type="NCBI Taxonomy" id="2528274"/>
    <lineage>
        <taxon>Bacteria</taxon>
        <taxon>Pseudomonadati</taxon>
        <taxon>Nitrospinota/Tectimicrobiota group</taxon>
        <taxon>Candidatus Tectimicrobiota</taxon>
    </lineage>
</organism>
<proteinExistence type="predicted"/>
<dbReference type="Proteomes" id="UP000782312">
    <property type="component" value="Unassembled WGS sequence"/>
</dbReference>